<dbReference type="Pfam" id="PF07738">
    <property type="entry name" value="Sad1_UNC"/>
    <property type="match status" value="1"/>
</dbReference>
<evidence type="ECO:0000256" key="7">
    <source>
        <dbReference type="SAM" id="Phobius"/>
    </source>
</evidence>
<proteinExistence type="predicted"/>
<feature type="domain" description="SUN" evidence="8">
    <location>
        <begin position="667"/>
        <end position="828"/>
    </location>
</feature>
<accession>A0A1B6GK84</accession>
<keyword evidence="2 7" id="KW-0812">Transmembrane</keyword>
<feature type="transmembrane region" description="Helical" evidence="7">
    <location>
        <begin position="182"/>
        <end position="201"/>
    </location>
</feature>
<dbReference type="InterPro" id="IPR012919">
    <property type="entry name" value="SUN_dom"/>
</dbReference>
<feature type="transmembrane region" description="Helical" evidence="7">
    <location>
        <begin position="275"/>
        <end position="293"/>
    </location>
</feature>
<dbReference type="EMBL" id="GECZ01006905">
    <property type="protein sequence ID" value="JAS62864.1"/>
    <property type="molecule type" value="Transcribed_RNA"/>
</dbReference>
<organism evidence="9">
    <name type="scientific">Cuerna arida</name>
    <dbReference type="NCBI Taxonomy" id="1464854"/>
    <lineage>
        <taxon>Eukaryota</taxon>
        <taxon>Metazoa</taxon>
        <taxon>Ecdysozoa</taxon>
        <taxon>Arthropoda</taxon>
        <taxon>Hexapoda</taxon>
        <taxon>Insecta</taxon>
        <taxon>Pterygota</taxon>
        <taxon>Neoptera</taxon>
        <taxon>Paraneoptera</taxon>
        <taxon>Hemiptera</taxon>
        <taxon>Auchenorrhyncha</taxon>
        <taxon>Membracoidea</taxon>
        <taxon>Cicadellidae</taxon>
        <taxon>Cicadellinae</taxon>
        <taxon>Proconiini</taxon>
        <taxon>Cuerna</taxon>
    </lineage>
</organism>
<dbReference type="AlphaFoldDB" id="A0A1B6GK84"/>
<sequence>MDYNTWSRYEAVPLSNGIVARRTGLQYLKSPEEISAYYLQNFGTFWFNELPKTDNTYNPTSQYYGCTLAPGIPLIPNLCRRPLRSPDHGYEYNLTSTHIPWTPSITETVTNSRTSWVEKHNYNMNNSHDNGNGTSPNNHLGLTRLTRRQVDFQDSGLESDSELEVEDSEELPYVRSQNTVTLLSWLVTIVTTVVTSVVTVVTETVYGRGERHDHNHVNTRVPLKQAGGVSWYQYPVLWLYKLALLVHQADVWLLYKVNSVIKLDSWGTPQQRRKWALILLLIPLVMWAGYKLLEWWSEGDTSSVSLLSSLSSMWDVVTSWLSDLWAWFDGSWLWAPWTSVAAWLQTSEDPVTEDQPVDYSTEAGFEVDWNAAITWPFTIASAFFTSAGDYFGNAATYLGDSAVVVFSAAGSILSAVVAWVVDCLLAVPVLLSSALAFLAYPFKSIKWDHTAPVDYTVPLPSAPYSAGSPEPDVSLDRLLGDRQALAGLVRQLLASEEFTRALDQRQVDSALHKINLELSKVREELSDRISTEESSVETKIDSLKQQIQELQMAVLAHKTLVSEQAALGNRLEARVTSTEQLHMQEGEEQAKLKEQILQEIAKVRDEITEQFMNIQLNQKVVTDSGTPPSLPNPTELEAFINSTVERLLAIYDADKIGKVDYALASSGGSVLSVRCTETFSKKNAQYYMWGYPLWSKAANDPRIALEPAINPGECWAFTGSRGYLVIELSENITVTAFTLEHLPRSLSPTGNIDTAPKEFHVLGLESEQDDTPILLGQFKYEDNGVSLQHFQALEVDYAFKIVELVIESNHGNLDYTCLYRFRVHGRPARLS</sequence>
<name>A0A1B6GK84_9HEMI</name>
<keyword evidence="3 7" id="KW-1133">Transmembrane helix</keyword>
<dbReference type="PANTHER" id="PTHR12911">
    <property type="entry name" value="SAD1/UNC-84-LIKE PROTEIN-RELATED"/>
    <property type="match status" value="1"/>
</dbReference>
<dbReference type="InterPro" id="IPR045119">
    <property type="entry name" value="SUN1-5"/>
</dbReference>
<keyword evidence="4 6" id="KW-0175">Coiled coil</keyword>
<keyword evidence="5 7" id="KW-0472">Membrane</keyword>
<evidence type="ECO:0000256" key="5">
    <source>
        <dbReference type="ARBA" id="ARBA00023136"/>
    </source>
</evidence>
<evidence type="ECO:0000313" key="9">
    <source>
        <dbReference type="EMBL" id="JAS62864.1"/>
    </source>
</evidence>
<dbReference type="FunFam" id="2.60.120.260:FF:000009">
    <property type="entry name" value="SUN domain-containing protein 1 isoform X1"/>
    <property type="match status" value="1"/>
</dbReference>
<evidence type="ECO:0000256" key="1">
    <source>
        <dbReference type="ARBA" id="ARBA00004370"/>
    </source>
</evidence>
<protein>
    <recommendedName>
        <fullName evidence="8">SUN domain-containing protein</fullName>
    </recommendedName>
</protein>
<dbReference type="GO" id="GO:0043495">
    <property type="term" value="F:protein-membrane adaptor activity"/>
    <property type="evidence" value="ECO:0007669"/>
    <property type="project" value="TreeGrafter"/>
</dbReference>
<feature type="coiled-coil region" evidence="6">
    <location>
        <begin position="533"/>
        <end position="560"/>
    </location>
</feature>
<gene>
    <name evidence="9" type="ORF">g.18579</name>
</gene>
<dbReference type="GO" id="GO:0034993">
    <property type="term" value="C:meiotic nuclear membrane microtubule tethering complex"/>
    <property type="evidence" value="ECO:0007669"/>
    <property type="project" value="TreeGrafter"/>
</dbReference>
<feature type="transmembrane region" description="Helical" evidence="7">
    <location>
        <begin position="237"/>
        <end position="255"/>
    </location>
</feature>
<evidence type="ECO:0000256" key="3">
    <source>
        <dbReference type="ARBA" id="ARBA00022989"/>
    </source>
</evidence>
<dbReference type="PANTHER" id="PTHR12911:SF8">
    <property type="entry name" value="KLAROID PROTEIN-RELATED"/>
    <property type="match status" value="1"/>
</dbReference>
<comment type="subcellular location">
    <subcellularLocation>
        <location evidence="1">Membrane</location>
    </subcellularLocation>
</comment>
<reference evidence="9" key="1">
    <citation type="submission" date="2015-11" db="EMBL/GenBank/DDBJ databases">
        <title>De novo transcriptome assembly of four potential Pierce s Disease insect vectors from Arizona vineyards.</title>
        <authorList>
            <person name="Tassone E.E."/>
        </authorList>
    </citation>
    <scope>NUCLEOTIDE SEQUENCE</scope>
</reference>
<evidence type="ECO:0000256" key="2">
    <source>
        <dbReference type="ARBA" id="ARBA00022692"/>
    </source>
</evidence>
<dbReference type="Gene3D" id="2.60.120.260">
    <property type="entry name" value="Galactose-binding domain-like"/>
    <property type="match status" value="1"/>
</dbReference>
<evidence type="ECO:0000259" key="8">
    <source>
        <dbReference type="PROSITE" id="PS51469"/>
    </source>
</evidence>
<evidence type="ECO:0000256" key="6">
    <source>
        <dbReference type="SAM" id="Coils"/>
    </source>
</evidence>
<evidence type="ECO:0000256" key="4">
    <source>
        <dbReference type="ARBA" id="ARBA00023054"/>
    </source>
</evidence>
<dbReference type="PROSITE" id="PS51469">
    <property type="entry name" value="SUN"/>
    <property type="match status" value="1"/>
</dbReference>